<dbReference type="PANTHER" id="PTHR30006:SF2">
    <property type="entry name" value="ABC TRANSPORTER SUBSTRATE-BINDING PROTEIN"/>
    <property type="match status" value="1"/>
</dbReference>
<name>A0A7D3VVL4_ACTVE</name>
<keyword evidence="1" id="KW-0732">Signal</keyword>
<keyword evidence="3" id="KW-1185">Reference proteome</keyword>
<dbReference type="PANTHER" id="PTHR30006">
    <property type="entry name" value="THIAMINE-BINDING PERIPLASMIC PROTEIN-RELATED"/>
    <property type="match status" value="1"/>
</dbReference>
<evidence type="ECO:0008006" key="4">
    <source>
        <dbReference type="Google" id="ProtNLM"/>
    </source>
</evidence>
<sequence>MRRRSIQVGAGLAAVFVAGPIALTGCDGGSSSSKVVGPVKTAQPVTCDAAPFGPITRCENFYTAYWPTLKANMDALYKHALETDGGQLVVWDWYELSPDLIKAFTKRFPGIKVKTRGLNYNLSSAIISAKATGARNTDVVSGSITSITAMYDQGFWEKVDWTKFGVPKEWFTIGAPELLPDSINGPLVAYNTAKVKSVPTTWTGFLAPQWNGKIAMSDYEAQDFSGYGMKYGKDKMVQLIKDLKSRAGLTVTNNPGTLLANGDKPVMINGPLFDPNPKLAVSPVDTENMYVQFSGVNKYGGNKPAAELFLLWNAYDPDWLRTRMTDKRFLTLQTPFPGLPESVFQPSSGVLKRNQAALFTAVRNGWTIFETQANRDKYNELIKAADDAMGK</sequence>
<dbReference type="EMBL" id="CP053892">
    <property type="protein sequence ID" value="QKG24253.1"/>
    <property type="molecule type" value="Genomic_DNA"/>
</dbReference>
<evidence type="ECO:0000313" key="3">
    <source>
        <dbReference type="Proteomes" id="UP000501240"/>
    </source>
</evidence>
<dbReference type="Pfam" id="PF13343">
    <property type="entry name" value="SBP_bac_6"/>
    <property type="match status" value="1"/>
</dbReference>
<evidence type="ECO:0000313" key="2">
    <source>
        <dbReference type="EMBL" id="QKG24253.1"/>
    </source>
</evidence>
<evidence type="ECO:0000256" key="1">
    <source>
        <dbReference type="ARBA" id="ARBA00022729"/>
    </source>
</evidence>
<organism evidence="2 3">
    <name type="scientific">Actinomadura verrucosospora</name>
    <dbReference type="NCBI Taxonomy" id="46165"/>
    <lineage>
        <taxon>Bacteria</taxon>
        <taxon>Bacillati</taxon>
        <taxon>Actinomycetota</taxon>
        <taxon>Actinomycetes</taxon>
        <taxon>Streptosporangiales</taxon>
        <taxon>Thermomonosporaceae</taxon>
        <taxon>Actinomadura</taxon>
    </lineage>
</organism>
<accession>A0A7D3VVL4</accession>
<protein>
    <recommendedName>
        <fullName evidence="4">ABC transporter substrate-binding protein</fullName>
    </recommendedName>
</protein>
<dbReference type="PROSITE" id="PS51257">
    <property type="entry name" value="PROKAR_LIPOPROTEIN"/>
    <property type="match status" value="1"/>
</dbReference>
<dbReference type="SUPFAM" id="SSF53850">
    <property type="entry name" value="Periplasmic binding protein-like II"/>
    <property type="match status" value="1"/>
</dbReference>
<dbReference type="RefSeq" id="WP_173098090.1">
    <property type="nucleotide sequence ID" value="NZ_CP053892.1"/>
</dbReference>
<reference evidence="2 3" key="1">
    <citation type="submission" date="2020-05" db="EMBL/GenBank/DDBJ databases">
        <title>Actinomadura verrucosospora NRRL-B18236 (PFL_A860) Genome sequencing and assembly.</title>
        <authorList>
            <person name="Samborskyy M."/>
        </authorList>
    </citation>
    <scope>NUCLEOTIDE SEQUENCE [LARGE SCALE GENOMIC DNA]</scope>
    <source>
        <strain evidence="2 3">NRRL:B18236</strain>
    </source>
</reference>
<dbReference type="Gene3D" id="3.40.190.10">
    <property type="entry name" value="Periplasmic binding protein-like II"/>
    <property type="match status" value="2"/>
</dbReference>
<proteinExistence type="predicted"/>
<dbReference type="AlphaFoldDB" id="A0A7D3VVL4"/>
<gene>
    <name evidence="2" type="ORF">ACTIVE_5896</name>
</gene>
<dbReference type="Proteomes" id="UP000501240">
    <property type="component" value="Chromosome"/>
</dbReference>